<accession>A0ABQ7ULM1</accession>
<keyword evidence="3" id="KW-1185">Reference proteome</keyword>
<gene>
    <name evidence="2" type="ORF">KY290_029305</name>
</gene>
<feature type="domain" description="Reverse transcriptase" evidence="1">
    <location>
        <begin position="401"/>
        <end position="488"/>
    </location>
</feature>
<dbReference type="InterPro" id="IPR052343">
    <property type="entry name" value="Retrotransposon-Effector_Assoc"/>
</dbReference>
<comment type="caution">
    <text evidence="2">The sequence shown here is derived from an EMBL/GenBank/DDBJ whole genome shotgun (WGS) entry which is preliminary data.</text>
</comment>
<reference evidence="2 3" key="1">
    <citation type="journal article" date="2021" name="bioRxiv">
        <title>Chromosome-scale and haplotype-resolved genome assembly of a tetraploid potato cultivar.</title>
        <authorList>
            <person name="Sun H."/>
            <person name="Jiao W.-B."/>
            <person name="Krause K."/>
            <person name="Campoy J.A."/>
            <person name="Goel M."/>
            <person name="Folz-Donahue K."/>
            <person name="Kukat C."/>
            <person name="Huettel B."/>
            <person name="Schneeberger K."/>
        </authorList>
    </citation>
    <scope>NUCLEOTIDE SEQUENCE [LARGE SCALE GENOMIC DNA]</scope>
    <source>
        <strain evidence="2">SolTubOtavaFocal</strain>
        <tissue evidence="2">Leaves</tissue>
    </source>
</reference>
<dbReference type="PANTHER" id="PTHR46890">
    <property type="entry name" value="NON-LTR RETROLELEMENT REVERSE TRANSCRIPTASE-LIKE PROTEIN-RELATED"/>
    <property type="match status" value="1"/>
</dbReference>
<dbReference type="Proteomes" id="UP000826656">
    <property type="component" value="Unassembled WGS sequence"/>
</dbReference>
<dbReference type="Gene3D" id="3.60.10.10">
    <property type="entry name" value="Endonuclease/exonuclease/phosphatase"/>
    <property type="match status" value="1"/>
</dbReference>
<dbReference type="PANTHER" id="PTHR46890:SF23">
    <property type="entry name" value="OS12G0211100 PROTEIN"/>
    <property type="match status" value="1"/>
</dbReference>
<dbReference type="SUPFAM" id="SSF56219">
    <property type="entry name" value="DNase I-like"/>
    <property type="match status" value="1"/>
</dbReference>
<protein>
    <recommendedName>
        <fullName evidence="1">Reverse transcriptase domain-containing protein</fullName>
    </recommendedName>
</protein>
<dbReference type="EMBL" id="JAIVGD010000019">
    <property type="protein sequence ID" value="KAH0750073.1"/>
    <property type="molecule type" value="Genomic_DNA"/>
</dbReference>
<evidence type="ECO:0000313" key="2">
    <source>
        <dbReference type="EMBL" id="KAH0750073.1"/>
    </source>
</evidence>
<evidence type="ECO:0000313" key="3">
    <source>
        <dbReference type="Proteomes" id="UP000826656"/>
    </source>
</evidence>
<dbReference type="InterPro" id="IPR000477">
    <property type="entry name" value="RT_dom"/>
</dbReference>
<evidence type="ECO:0000259" key="1">
    <source>
        <dbReference type="Pfam" id="PF00078"/>
    </source>
</evidence>
<organism evidence="2 3">
    <name type="scientific">Solanum tuberosum</name>
    <name type="common">Potato</name>
    <dbReference type="NCBI Taxonomy" id="4113"/>
    <lineage>
        <taxon>Eukaryota</taxon>
        <taxon>Viridiplantae</taxon>
        <taxon>Streptophyta</taxon>
        <taxon>Embryophyta</taxon>
        <taxon>Tracheophyta</taxon>
        <taxon>Spermatophyta</taxon>
        <taxon>Magnoliopsida</taxon>
        <taxon>eudicotyledons</taxon>
        <taxon>Gunneridae</taxon>
        <taxon>Pentapetalae</taxon>
        <taxon>asterids</taxon>
        <taxon>lamiids</taxon>
        <taxon>Solanales</taxon>
        <taxon>Solanaceae</taxon>
        <taxon>Solanoideae</taxon>
        <taxon>Solaneae</taxon>
        <taxon>Solanum</taxon>
    </lineage>
</organism>
<sequence length="489" mass="57270">MFADWEYITNLERHYNGRIWVTWRPDYYRVSLISMTAQQITCEKEDRKDMWASLLAQSKSCNKPWLVVGDFNSMFSAEDRIGGNPVTWAEIMDWIFINRDWLDAMPSCKALFLPEGISDHCPATMMLIEEYKTRRSFQFYNVWSKHPQFQEIVQEGWNVNIEGCMMYKVVRRLKLLKKKLRVLHSQAFQNIVSEANDDRVKLQQAQVQLQTVPSNVEYQKVESQLYQKFIRSSYMAEIFLQQRSKATWIRLGDDNTKYFYSVIKHRKLKHATTQLRDKSGIWQTDPAVIATLFVEYYEEILGNETVNRRLAAGELIRKGMVFAEEQQCELIKSFEPAEVKKVIFQIDSNKIPGPDGYESGFYKSSWPIVGEDVTNAVLEFFQNNKILRQINSTSIALIPKIDKPEFARQFRPISCCNVIYKCISKLICNRRKLAISLIVAENQSVFVQGRSMMHNVLICHDILRHYNRKNASPRCLMKIDLKKAYDMVS</sequence>
<proteinExistence type="predicted"/>
<dbReference type="Pfam" id="PF00078">
    <property type="entry name" value="RVT_1"/>
    <property type="match status" value="1"/>
</dbReference>
<name>A0ABQ7ULM1_SOLTU</name>
<dbReference type="InterPro" id="IPR036691">
    <property type="entry name" value="Endo/exonu/phosph_ase_sf"/>
</dbReference>